<reference evidence="2" key="2">
    <citation type="submission" date="2025-09" db="UniProtKB">
        <authorList>
            <consortium name="Ensembl"/>
        </authorList>
    </citation>
    <scope>IDENTIFICATION</scope>
</reference>
<proteinExistence type="predicted"/>
<evidence type="ECO:0000313" key="3">
    <source>
        <dbReference type="Proteomes" id="UP000264820"/>
    </source>
</evidence>
<accession>A0A3Q2XGE9</accession>
<protein>
    <submittedName>
        <fullName evidence="2">Testis expressed 9</fullName>
    </submittedName>
</protein>
<dbReference type="STRING" id="109280.ENSHCOP00000002777"/>
<feature type="compositionally biased region" description="Basic and acidic residues" evidence="1">
    <location>
        <begin position="115"/>
        <end position="134"/>
    </location>
</feature>
<name>A0A3Q2XGE9_HIPCM</name>
<keyword evidence="3" id="KW-1185">Reference proteome</keyword>
<reference evidence="2" key="1">
    <citation type="submission" date="2025-08" db="UniProtKB">
        <authorList>
            <consortium name="Ensembl"/>
        </authorList>
    </citation>
    <scope>IDENTIFICATION</scope>
</reference>
<evidence type="ECO:0000256" key="1">
    <source>
        <dbReference type="SAM" id="MobiDB-lite"/>
    </source>
</evidence>
<dbReference type="Ensembl" id="ENSHCOT00000009854.1">
    <property type="protein sequence ID" value="ENSHCOP00000002777.1"/>
    <property type="gene ID" value="ENSHCOG00000004000.1"/>
</dbReference>
<feature type="region of interest" description="Disordered" evidence="1">
    <location>
        <begin position="115"/>
        <end position="135"/>
    </location>
</feature>
<dbReference type="Proteomes" id="UP000264820">
    <property type="component" value="Unplaced"/>
</dbReference>
<dbReference type="AlphaFoldDB" id="A0A3Q2XGE9"/>
<dbReference type="PANTHER" id="PTHR23313:SF0">
    <property type="entry name" value="TESTIS-EXPRESSED PROTEIN 9"/>
    <property type="match status" value="1"/>
</dbReference>
<dbReference type="OMA" id="NKMHFEA"/>
<dbReference type="PANTHER" id="PTHR23313">
    <property type="entry name" value="TSEC1-RELATED"/>
    <property type="match status" value="1"/>
</dbReference>
<evidence type="ECO:0000313" key="2">
    <source>
        <dbReference type="Ensembl" id="ENSHCOP00000002777.1"/>
    </source>
</evidence>
<sequence>MANIKMMQEEIDQSSLSLRLDQDDENIKLNTKVKQLEEDRIKLQRTVNIQQTKMDKLKASESEAAVKCDSLQLQVSALHKEMEKLNKSSKQGAVAHNTVELRLTRALDEVERLKSELTKTKQMSKDKSSEEQQTRENLLAENKLLKKQKGELIVGLKKQLKLIDVLKRQKMHLEAAKLLSFTEDEFMKALDWGKT</sequence>
<organism evidence="2 3">
    <name type="scientific">Hippocampus comes</name>
    <name type="common">Tiger tail seahorse</name>
    <dbReference type="NCBI Taxonomy" id="109280"/>
    <lineage>
        <taxon>Eukaryota</taxon>
        <taxon>Metazoa</taxon>
        <taxon>Chordata</taxon>
        <taxon>Craniata</taxon>
        <taxon>Vertebrata</taxon>
        <taxon>Euteleostomi</taxon>
        <taxon>Actinopterygii</taxon>
        <taxon>Neopterygii</taxon>
        <taxon>Teleostei</taxon>
        <taxon>Neoteleostei</taxon>
        <taxon>Acanthomorphata</taxon>
        <taxon>Syngnathiaria</taxon>
        <taxon>Syngnathiformes</taxon>
        <taxon>Syngnathoidei</taxon>
        <taxon>Syngnathidae</taxon>
        <taxon>Hippocampus</taxon>
    </lineage>
</organism>
<dbReference type="GeneTree" id="ENSGT00390000018333"/>